<gene>
    <name evidence="1" type="ORF">OsI_17526</name>
</gene>
<dbReference type="EMBL" id="CM000129">
    <property type="protein sequence ID" value="EEC78066.1"/>
    <property type="molecule type" value="Genomic_DNA"/>
</dbReference>
<organism evidence="1 2">
    <name type="scientific">Oryza sativa subsp. indica</name>
    <name type="common">Rice</name>
    <dbReference type="NCBI Taxonomy" id="39946"/>
    <lineage>
        <taxon>Eukaryota</taxon>
        <taxon>Viridiplantae</taxon>
        <taxon>Streptophyta</taxon>
        <taxon>Embryophyta</taxon>
        <taxon>Tracheophyta</taxon>
        <taxon>Spermatophyta</taxon>
        <taxon>Magnoliopsida</taxon>
        <taxon>Liliopsida</taxon>
        <taxon>Poales</taxon>
        <taxon>Poaceae</taxon>
        <taxon>BOP clade</taxon>
        <taxon>Oryzoideae</taxon>
        <taxon>Oryzeae</taxon>
        <taxon>Oryzinae</taxon>
        <taxon>Oryza</taxon>
        <taxon>Oryza sativa</taxon>
    </lineage>
</organism>
<dbReference type="Proteomes" id="UP000007015">
    <property type="component" value="Chromosome 4"/>
</dbReference>
<proteinExistence type="predicted"/>
<sequence>MVPPPVTEFGATLLLWEVINGMGATKEPTYYYSASRRRRRTTSTTTTEADDDGAADYHAVTVSVNVLNRDCLRFTQVGSSVQEAKQMAAWEAVTFLRSRFRSVLDDSPWSSIRHYHSHVSEIEYDEDFDDDFDYADL</sequence>
<accession>B8AUU0</accession>
<evidence type="ECO:0000313" key="2">
    <source>
        <dbReference type="Proteomes" id="UP000007015"/>
    </source>
</evidence>
<dbReference type="HOGENOM" id="CLU_1868514_0_0_1"/>
<dbReference type="Gramene" id="BGIOSGA017185-TA">
    <property type="protein sequence ID" value="BGIOSGA017185-PA"/>
    <property type="gene ID" value="BGIOSGA017185"/>
</dbReference>
<name>B8AUU0_ORYSI</name>
<dbReference type="AlphaFoldDB" id="B8AUU0"/>
<dbReference type="SUPFAM" id="SSF54768">
    <property type="entry name" value="dsRNA-binding domain-like"/>
    <property type="match status" value="1"/>
</dbReference>
<evidence type="ECO:0000313" key="1">
    <source>
        <dbReference type="EMBL" id="EEC78066.1"/>
    </source>
</evidence>
<keyword evidence="2" id="KW-1185">Reference proteome</keyword>
<protein>
    <submittedName>
        <fullName evidence="1">Uncharacterized protein</fullName>
    </submittedName>
</protein>
<reference evidence="1 2" key="1">
    <citation type="journal article" date="2005" name="PLoS Biol.">
        <title>The genomes of Oryza sativa: a history of duplications.</title>
        <authorList>
            <person name="Yu J."/>
            <person name="Wang J."/>
            <person name="Lin W."/>
            <person name="Li S."/>
            <person name="Li H."/>
            <person name="Zhou J."/>
            <person name="Ni P."/>
            <person name="Dong W."/>
            <person name="Hu S."/>
            <person name="Zeng C."/>
            <person name="Zhang J."/>
            <person name="Zhang Y."/>
            <person name="Li R."/>
            <person name="Xu Z."/>
            <person name="Li S."/>
            <person name="Li X."/>
            <person name="Zheng H."/>
            <person name="Cong L."/>
            <person name="Lin L."/>
            <person name="Yin J."/>
            <person name="Geng J."/>
            <person name="Li G."/>
            <person name="Shi J."/>
            <person name="Liu J."/>
            <person name="Lv H."/>
            <person name="Li J."/>
            <person name="Wang J."/>
            <person name="Deng Y."/>
            <person name="Ran L."/>
            <person name="Shi X."/>
            <person name="Wang X."/>
            <person name="Wu Q."/>
            <person name="Li C."/>
            <person name="Ren X."/>
            <person name="Wang J."/>
            <person name="Wang X."/>
            <person name="Li D."/>
            <person name="Liu D."/>
            <person name="Zhang X."/>
            <person name="Ji Z."/>
            <person name="Zhao W."/>
            <person name="Sun Y."/>
            <person name="Zhang Z."/>
            <person name="Bao J."/>
            <person name="Han Y."/>
            <person name="Dong L."/>
            <person name="Ji J."/>
            <person name="Chen P."/>
            <person name="Wu S."/>
            <person name="Liu J."/>
            <person name="Xiao Y."/>
            <person name="Bu D."/>
            <person name="Tan J."/>
            <person name="Yang L."/>
            <person name="Ye C."/>
            <person name="Zhang J."/>
            <person name="Xu J."/>
            <person name="Zhou Y."/>
            <person name="Yu Y."/>
            <person name="Zhang B."/>
            <person name="Zhuang S."/>
            <person name="Wei H."/>
            <person name="Liu B."/>
            <person name="Lei M."/>
            <person name="Yu H."/>
            <person name="Li Y."/>
            <person name="Xu H."/>
            <person name="Wei S."/>
            <person name="He X."/>
            <person name="Fang L."/>
            <person name="Zhang Z."/>
            <person name="Zhang Y."/>
            <person name="Huang X."/>
            <person name="Su Z."/>
            <person name="Tong W."/>
            <person name="Li J."/>
            <person name="Tong Z."/>
            <person name="Li S."/>
            <person name="Ye J."/>
            <person name="Wang L."/>
            <person name="Fang L."/>
            <person name="Lei T."/>
            <person name="Chen C."/>
            <person name="Chen H."/>
            <person name="Xu Z."/>
            <person name="Li H."/>
            <person name="Huang H."/>
            <person name="Zhang F."/>
            <person name="Xu H."/>
            <person name="Li N."/>
            <person name="Zhao C."/>
            <person name="Li S."/>
            <person name="Dong L."/>
            <person name="Huang Y."/>
            <person name="Li L."/>
            <person name="Xi Y."/>
            <person name="Qi Q."/>
            <person name="Li W."/>
            <person name="Zhang B."/>
            <person name="Hu W."/>
            <person name="Zhang Y."/>
            <person name="Tian X."/>
            <person name="Jiao Y."/>
            <person name="Liang X."/>
            <person name="Jin J."/>
            <person name="Gao L."/>
            <person name="Zheng W."/>
            <person name="Hao B."/>
            <person name="Liu S."/>
            <person name="Wang W."/>
            <person name="Yuan L."/>
            <person name="Cao M."/>
            <person name="McDermott J."/>
            <person name="Samudrala R."/>
            <person name="Wang J."/>
            <person name="Wong G.K."/>
            <person name="Yang H."/>
        </authorList>
    </citation>
    <scope>NUCLEOTIDE SEQUENCE [LARGE SCALE GENOMIC DNA]</scope>
    <source>
        <strain evidence="2">cv. 93-11</strain>
    </source>
</reference>